<evidence type="ECO:0000313" key="3">
    <source>
        <dbReference type="Proteomes" id="UP000823388"/>
    </source>
</evidence>
<accession>A0A8T0QQN8</accession>
<keyword evidence="1" id="KW-0472">Membrane</keyword>
<name>A0A8T0QQN8_PANVG</name>
<feature type="transmembrane region" description="Helical" evidence="1">
    <location>
        <begin position="15"/>
        <end position="33"/>
    </location>
</feature>
<proteinExistence type="predicted"/>
<dbReference type="EMBL" id="CM029049">
    <property type="protein sequence ID" value="KAG2575384.1"/>
    <property type="molecule type" value="Genomic_DNA"/>
</dbReference>
<protein>
    <submittedName>
        <fullName evidence="2">Uncharacterized protein</fullName>
    </submittedName>
</protein>
<dbReference type="Proteomes" id="UP000823388">
    <property type="component" value="Chromosome 7K"/>
</dbReference>
<evidence type="ECO:0000313" key="2">
    <source>
        <dbReference type="EMBL" id="KAG2575384.1"/>
    </source>
</evidence>
<organism evidence="2 3">
    <name type="scientific">Panicum virgatum</name>
    <name type="common">Blackwell switchgrass</name>
    <dbReference type="NCBI Taxonomy" id="38727"/>
    <lineage>
        <taxon>Eukaryota</taxon>
        <taxon>Viridiplantae</taxon>
        <taxon>Streptophyta</taxon>
        <taxon>Embryophyta</taxon>
        <taxon>Tracheophyta</taxon>
        <taxon>Spermatophyta</taxon>
        <taxon>Magnoliopsida</taxon>
        <taxon>Liliopsida</taxon>
        <taxon>Poales</taxon>
        <taxon>Poaceae</taxon>
        <taxon>PACMAD clade</taxon>
        <taxon>Panicoideae</taxon>
        <taxon>Panicodae</taxon>
        <taxon>Paniceae</taxon>
        <taxon>Panicinae</taxon>
        <taxon>Panicum</taxon>
        <taxon>Panicum sect. Hiantes</taxon>
    </lineage>
</organism>
<keyword evidence="1" id="KW-1133">Transmembrane helix</keyword>
<gene>
    <name evidence="2" type="ORF">PVAP13_7KG431800</name>
</gene>
<evidence type="ECO:0000256" key="1">
    <source>
        <dbReference type="SAM" id="Phobius"/>
    </source>
</evidence>
<reference evidence="2" key="1">
    <citation type="submission" date="2020-05" db="EMBL/GenBank/DDBJ databases">
        <title>WGS assembly of Panicum virgatum.</title>
        <authorList>
            <person name="Lovell J.T."/>
            <person name="Jenkins J."/>
            <person name="Shu S."/>
            <person name="Juenger T.E."/>
            <person name="Schmutz J."/>
        </authorList>
    </citation>
    <scope>NUCLEOTIDE SEQUENCE</scope>
    <source>
        <strain evidence="2">AP13</strain>
    </source>
</reference>
<comment type="caution">
    <text evidence="2">The sequence shown here is derived from an EMBL/GenBank/DDBJ whole genome shotgun (WGS) entry which is preliminary data.</text>
</comment>
<sequence>MVTRWSQKSPGLKILWIWTLGTAAIVVGGVVLMRVKDVQKVLQEEEEAAAAAAAVTVASHERVLKDDE</sequence>
<keyword evidence="3" id="KW-1185">Reference proteome</keyword>
<dbReference type="AlphaFoldDB" id="A0A8T0QQN8"/>
<keyword evidence="1" id="KW-0812">Transmembrane</keyword>